<dbReference type="EMBL" id="FCOA02000006">
    <property type="protein sequence ID" value="SAK58537.1"/>
    <property type="molecule type" value="Genomic_DNA"/>
</dbReference>
<reference evidence="1" key="1">
    <citation type="submission" date="2016-01" db="EMBL/GenBank/DDBJ databases">
        <authorList>
            <person name="Peeters C."/>
        </authorList>
    </citation>
    <scope>NUCLEOTIDE SEQUENCE</scope>
    <source>
        <strain evidence="1">LMG 29322</strain>
    </source>
</reference>
<dbReference type="STRING" id="1777140.AWB79_02545"/>
<dbReference type="RefSeq" id="WP_082862349.1">
    <property type="nucleotide sequence ID" value="NZ_FCOA02000006.1"/>
</dbReference>
<dbReference type="Pfam" id="PF05962">
    <property type="entry name" value="HutD"/>
    <property type="match status" value="1"/>
</dbReference>
<gene>
    <name evidence="1" type="ORF">AWB79_02545</name>
</gene>
<dbReference type="AlphaFoldDB" id="A0A158AND8"/>
<sequence>MIIRADSLIAKPWKNGGGITREIAAGPPDASLDAFAWRLSIADVASNGAFSRFAGVDRVLVLLDGAGMRLTEADGRAHVLDAPLALARFAGETPIDAVLIDGPTRDFNVMVRRDRARASADVRRASCSIAGEHDLTFIHCAHGRIDIKTADGARHTLETGDTLQLERASALQCEASEGASWLHVGIDML</sequence>
<dbReference type="CDD" id="cd20293">
    <property type="entry name" value="cupin_HutD_N"/>
    <property type="match status" value="1"/>
</dbReference>
<organism evidence="1 2">
    <name type="scientific">Caballeronia hypogeia</name>
    <dbReference type="NCBI Taxonomy" id="1777140"/>
    <lineage>
        <taxon>Bacteria</taxon>
        <taxon>Pseudomonadati</taxon>
        <taxon>Pseudomonadota</taxon>
        <taxon>Betaproteobacteria</taxon>
        <taxon>Burkholderiales</taxon>
        <taxon>Burkholderiaceae</taxon>
        <taxon>Caballeronia</taxon>
    </lineage>
</organism>
<evidence type="ECO:0000313" key="2">
    <source>
        <dbReference type="Proteomes" id="UP000054851"/>
    </source>
</evidence>
<protein>
    <recommendedName>
        <fullName evidence="3">Histidine utilization protein HutD</fullName>
    </recommendedName>
</protein>
<keyword evidence="2" id="KW-1185">Reference proteome</keyword>
<evidence type="ECO:0000313" key="1">
    <source>
        <dbReference type="EMBL" id="SAK58537.1"/>
    </source>
</evidence>
<dbReference type="InterPro" id="IPR011051">
    <property type="entry name" value="RmlC_Cupin_sf"/>
</dbReference>
<dbReference type="InterPro" id="IPR014710">
    <property type="entry name" value="RmlC-like_jellyroll"/>
</dbReference>
<accession>A0A158AND8</accession>
<dbReference type="SUPFAM" id="SSF51182">
    <property type="entry name" value="RmlC-like cupins"/>
    <property type="match status" value="1"/>
</dbReference>
<dbReference type="Gene3D" id="2.60.120.10">
    <property type="entry name" value="Jelly Rolls"/>
    <property type="match status" value="1"/>
</dbReference>
<dbReference type="Proteomes" id="UP000054851">
    <property type="component" value="Unassembled WGS sequence"/>
</dbReference>
<proteinExistence type="predicted"/>
<dbReference type="InterPro" id="IPR010282">
    <property type="entry name" value="Uncharacterised_HutD/Ves"/>
</dbReference>
<evidence type="ECO:0008006" key="3">
    <source>
        <dbReference type="Google" id="ProtNLM"/>
    </source>
</evidence>
<dbReference type="OrthoDB" id="9800082at2"/>
<dbReference type="PANTHER" id="PTHR37943">
    <property type="entry name" value="PROTEIN VES"/>
    <property type="match status" value="1"/>
</dbReference>
<name>A0A158AND8_9BURK</name>
<dbReference type="PANTHER" id="PTHR37943:SF1">
    <property type="entry name" value="PROTEIN VES"/>
    <property type="match status" value="1"/>
</dbReference>
<comment type="caution">
    <text evidence="1">The sequence shown here is derived from an EMBL/GenBank/DDBJ whole genome shotgun (WGS) entry which is preliminary data.</text>
</comment>